<evidence type="ECO:0000313" key="9">
    <source>
        <dbReference type="Proteomes" id="UP000036958"/>
    </source>
</evidence>
<evidence type="ECO:0000313" key="8">
    <source>
        <dbReference type="EMBL" id="KOH44144.1"/>
    </source>
</evidence>
<sequence>MDQSKVTVRYAKAFFGLAKEKQLLDEVKNDMEMIGQLIKTSTDLQLLLESPVVKSSKKVSLLKTIFEGKVNQLTVDFLAMVAANKREIFTQGICLNFAALYRQDQGIKSAVITTAVPLQEDLVSQIQKQLESEFKTKVELSQRVDTELIGGFVLRVDDRQIDASMASKLRRVKETFLQTQINK</sequence>
<name>A0A0L8V6U2_9BACT</name>
<accession>A0A0L8V6U2</accession>
<dbReference type="SUPFAM" id="SSF47928">
    <property type="entry name" value="N-terminal domain of the delta subunit of the F1F0-ATP synthase"/>
    <property type="match status" value="1"/>
</dbReference>
<evidence type="ECO:0000256" key="1">
    <source>
        <dbReference type="ARBA" id="ARBA00004370"/>
    </source>
</evidence>
<evidence type="ECO:0000256" key="4">
    <source>
        <dbReference type="ARBA" id="ARBA00023065"/>
    </source>
</evidence>
<dbReference type="HAMAP" id="MF_01416">
    <property type="entry name" value="ATP_synth_delta_bact"/>
    <property type="match status" value="1"/>
</dbReference>
<evidence type="ECO:0000256" key="3">
    <source>
        <dbReference type="ARBA" id="ARBA00022781"/>
    </source>
</evidence>
<comment type="similarity">
    <text evidence="7">Belongs to the ATPase delta chain family.</text>
</comment>
<keyword evidence="2 7" id="KW-0813">Transport</keyword>
<comment type="caution">
    <text evidence="8">The sequence shown here is derived from an EMBL/GenBank/DDBJ whole genome shotgun (WGS) entry which is preliminary data.</text>
</comment>
<dbReference type="Gene3D" id="1.10.520.20">
    <property type="entry name" value="N-terminal domain of the delta subunit of the F1F0-ATP synthase"/>
    <property type="match status" value="1"/>
</dbReference>
<keyword evidence="3 7" id="KW-0375">Hydrogen ion transport</keyword>
<reference evidence="9" key="1">
    <citation type="submission" date="2015-07" db="EMBL/GenBank/DDBJ databases">
        <title>Genome sequencing of Sunxiuqinia dokdonensis strain SK.</title>
        <authorList>
            <person name="Ahn S."/>
            <person name="Kim B.-C."/>
        </authorList>
    </citation>
    <scope>NUCLEOTIDE SEQUENCE [LARGE SCALE GENOMIC DNA]</scope>
    <source>
        <strain evidence="9">SK</strain>
    </source>
</reference>
<dbReference type="InterPro" id="IPR000711">
    <property type="entry name" value="ATPase_OSCP/dsu"/>
</dbReference>
<keyword evidence="4 7" id="KW-0406">Ion transport</keyword>
<keyword evidence="7" id="KW-1003">Cell membrane</keyword>
<dbReference type="GO" id="GO:0046933">
    <property type="term" value="F:proton-transporting ATP synthase activity, rotational mechanism"/>
    <property type="evidence" value="ECO:0007669"/>
    <property type="project" value="UniProtKB-UniRule"/>
</dbReference>
<comment type="function">
    <text evidence="7">This protein is part of the stalk that links CF(0) to CF(1). It either transmits conformational changes from CF(0) to CF(1) or is implicated in proton conduction.</text>
</comment>
<keyword evidence="9" id="KW-1185">Reference proteome</keyword>
<evidence type="ECO:0000256" key="7">
    <source>
        <dbReference type="HAMAP-Rule" id="MF_01416"/>
    </source>
</evidence>
<comment type="function">
    <text evidence="7">F(1)F(0) ATP synthase produces ATP from ADP in the presence of a proton or sodium gradient. F-type ATPases consist of two structural domains, F(1) containing the extramembraneous catalytic core and F(0) containing the membrane proton channel, linked together by a central stalk and a peripheral stalk. During catalysis, ATP synthesis in the catalytic domain of F(1) is coupled via a rotary mechanism of the central stalk subunits to proton translocation.</text>
</comment>
<dbReference type="PRINTS" id="PR00125">
    <property type="entry name" value="ATPASEDELTA"/>
</dbReference>
<dbReference type="AlphaFoldDB" id="A0A0L8V6U2"/>
<dbReference type="NCBIfam" id="TIGR01145">
    <property type="entry name" value="ATP_synt_delta"/>
    <property type="match status" value="1"/>
</dbReference>
<dbReference type="OrthoDB" id="9802471at2"/>
<dbReference type="GO" id="GO:0045259">
    <property type="term" value="C:proton-transporting ATP synthase complex"/>
    <property type="evidence" value="ECO:0007669"/>
    <property type="project" value="UniProtKB-KW"/>
</dbReference>
<evidence type="ECO:0000256" key="2">
    <source>
        <dbReference type="ARBA" id="ARBA00022448"/>
    </source>
</evidence>
<evidence type="ECO:0000256" key="5">
    <source>
        <dbReference type="ARBA" id="ARBA00023136"/>
    </source>
</evidence>
<keyword evidence="7" id="KW-0139">CF(1)</keyword>
<protein>
    <recommendedName>
        <fullName evidence="7">ATP synthase subunit delta</fullName>
    </recommendedName>
    <alternativeName>
        <fullName evidence="7">ATP synthase F(1) sector subunit delta</fullName>
    </alternativeName>
    <alternativeName>
        <fullName evidence="7">F-type ATPase subunit delta</fullName>
        <shortName evidence="7">F-ATPase subunit delta</shortName>
    </alternativeName>
</protein>
<organism evidence="8 9">
    <name type="scientific">Sunxiuqinia dokdonensis</name>
    <dbReference type="NCBI Taxonomy" id="1409788"/>
    <lineage>
        <taxon>Bacteria</taxon>
        <taxon>Pseudomonadati</taxon>
        <taxon>Bacteroidota</taxon>
        <taxon>Bacteroidia</taxon>
        <taxon>Marinilabiliales</taxon>
        <taxon>Prolixibacteraceae</taxon>
        <taxon>Sunxiuqinia</taxon>
    </lineage>
</organism>
<evidence type="ECO:0000256" key="6">
    <source>
        <dbReference type="ARBA" id="ARBA00023310"/>
    </source>
</evidence>
<dbReference type="InterPro" id="IPR026015">
    <property type="entry name" value="ATP_synth_OSCP/delta_N_sf"/>
</dbReference>
<dbReference type="EMBL" id="LGIA01000171">
    <property type="protein sequence ID" value="KOH44144.1"/>
    <property type="molecule type" value="Genomic_DNA"/>
</dbReference>
<gene>
    <name evidence="7" type="primary">atpH</name>
    <name evidence="8" type="ORF">NC99_31370</name>
</gene>
<dbReference type="PANTHER" id="PTHR11910">
    <property type="entry name" value="ATP SYNTHASE DELTA CHAIN"/>
    <property type="match status" value="1"/>
</dbReference>
<dbReference type="Pfam" id="PF00213">
    <property type="entry name" value="OSCP"/>
    <property type="match status" value="1"/>
</dbReference>
<dbReference type="Proteomes" id="UP000036958">
    <property type="component" value="Unassembled WGS sequence"/>
</dbReference>
<dbReference type="GO" id="GO:0005886">
    <property type="term" value="C:plasma membrane"/>
    <property type="evidence" value="ECO:0007669"/>
    <property type="project" value="UniProtKB-SubCell"/>
</dbReference>
<proteinExistence type="inferred from homology"/>
<comment type="subcellular location">
    <subcellularLocation>
        <location evidence="7">Cell membrane</location>
        <topology evidence="7">Peripheral membrane protein</topology>
    </subcellularLocation>
    <subcellularLocation>
        <location evidence="1">Membrane</location>
    </subcellularLocation>
</comment>
<keyword evidence="5 7" id="KW-0472">Membrane</keyword>
<dbReference type="RefSeq" id="WP_053184975.1">
    <property type="nucleotide sequence ID" value="NZ_LGIA01000171.1"/>
</dbReference>
<keyword evidence="6 7" id="KW-0066">ATP synthesis</keyword>
<dbReference type="STRING" id="1409788.NC99_31370"/>